<dbReference type="RefSeq" id="XP_001804511.1">
    <property type="nucleotide sequence ID" value="XM_001804459.1"/>
</dbReference>
<accession>A0A7U2F6R0</accession>
<dbReference type="AlphaFoldDB" id="A0A7U2F6R0"/>
<gene>
    <name evidence="1" type="ORF">JI435_143170</name>
</gene>
<evidence type="ECO:0000313" key="1">
    <source>
        <dbReference type="EMBL" id="QRC99397.1"/>
    </source>
</evidence>
<proteinExistence type="predicted"/>
<evidence type="ECO:0000313" key="2">
    <source>
        <dbReference type="Proteomes" id="UP000663193"/>
    </source>
</evidence>
<dbReference type="VEuPathDB" id="FungiDB:JI435_143170"/>
<dbReference type="KEGG" id="pno:SNOG_14317"/>
<reference evidence="2" key="1">
    <citation type="journal article" date="2021" name="BMC Genomics">
        <title>Chromosome-level genome assembly and manually-curated proteome of model necrotroph Parastagonospora nodorum Sn15 reveals a genome-wide trove of candidate effector homologs, and redundancy of virulence-related functions within an accessory chromosome.</title>
        <authorList>
            <person name="Bertazzoni S."/>
            <person name="Jones D.A.B."/>
            <person name="Phan H.T."/>
            <person name="Tan K.-C."/>
            <person name="Hane J.K."/>
        </authorList>
    </citation>
    <scope>NUCLEOTIDE SEQUENCE [LARGE SCALE GENOMIC DNA]</scope>
    <source>
        <strain evidence="2">SN15 / ATCC MYA-4574 / FGSC 10173)</strain>
    </source>
</reference>
<sequence>MSTPESLEDILRRRATSQATNTAPGMMGMEDVIEIAPYEPWCALVQESRNMELAMGNSNTEATEATNARIRNKHRSILEQLLQGKEIMEKLKEETAQSVKELQHEIDVAARGVKDREEALARYATGWRSTVQKLRRSSKPEVLCMEVDSHKTVIRSLERIQRLVRDNEAARQPAMERELAENLKAVEKYEDYIQLRGLTPGGMTSVQLR</sequence>
<dbReference type="Proteomes" id="UP000663193">
    <property type="component" value="Chromosome 9"/>
</dbReference>
<dbReference type="EMBL" id="CP069031">
    <property type="protein sequence ID" value="QRC99397.1"/>
    <property type="molecule type" value="Genomic_DNA"/>
</dbReference>
<keyword evidence="2" id="KW-1185">Reference proteome</keyword>
<protein>
    <submittedName>
        <fullName evidence="1">Uncharacterized protein</fullName>
    </submittedName>
</protein>
<name>A0A7U2F6R0_PHANO</name>
<organism evidence="1 2">
    <name type="scientific">Phaeosphaeria nodorum (strain SN15 / ATCC MYA-4574 / FGSC 10173)</name>
    <name type="common">Glume blotch fungus</name>
    <name type="synonym">Parastagonospora nodorum</name>
    <dbReference type="NCBI Taxonomy" id="321614"/>
    <lineage>
        <taxon>Eukaryota</taxon>
        <taxon>Fungi</taxon>
        <taxon>Dikarya</taxon>
        <taxon>Ascomycota</taxon>
        <taxon>Pezizomycotina</taxon>
        <taxon>Dothideomycetes</taxon>
        <taxon>Pleosporomycetidae</taxon>
        <taxon>Pleosporales</taxon>
        <taxon>Pleosporineae</taxon>
        <taxon>Phaeosphaeriaceae</taxon>
        <taxon>Parastagonospora</taxon>
    </lineage>
</organism>